<comment type="caution">
    <text evidence="1">The sequence shown here is derived from an EMBL/GenBank/DDBJ whole genome shotgun (WGS) entry which is preliminary data.</text>
</comment>
<sequence>MDPLDKLVAMANQIARNLAHDDDPAGATAAHIATYWSPRMRAQIAACEGEGLTEVSRDAIARLGVRHAD</sequence>
<gene>
    <name evidence="1" type="ORF">HHL27_02420</name>
</gene>
<evidence type="ECO:0000313" key="2">
    <source>
        <dbReference type="Proteomes" id="UP000583556"/>
    </source>
</evidence>
<organism evidence="1 2">
    <name type="scientific">Novosphingobium olei</name>
    <dbReference type="NCBI Taxonomy" id="2728851"/>
    <lineage>
        <taxon>Bacteria</taxon>
        <taxon>Pseudomonadati</taxon>
        <taxon>Pseudomonadota</taxon>
        <taxon>Alphaproteobacteria</taxon>
        <taxon>Sphingomonadales</taxon>
        <taxon>Sphingomonadaceae</taxon>
        <taxon>Novosphingobium</taxon>
    </lineage>
</organism>
<dbReference type="InterPro" id="IPR021074">
    <property type="entry name" value="Formate_DH_dsu"/>
</dbReference>
<name>A0A7Y0BLK7_9SPHN</name>
<reference evidence="1 2" key="1">
    <citation type="submission" date="2020-04" db="EMBL/GenBank/DDBJ databases">
        <title>Novosphingobium sp. TW-4 isolated from soil.</title>
        <authorList>
            <person name="Dahal R.H."/>
            <person name="Chaudhary D.K."/>
        </authorList>
    </citation>
    <scope>NUCLEOTIDE SEQUENCE [LARGE SCALE GENOMIC DNA]</scope>
    <source>
        <strain evidence="1 2">TW-4</strain>
    </source>
</reference>
<dbReference type="Pfam" id="PF11390">
    <property type="entry name" value="FdsD"/>
    <property type="match status" value="1"/>
</dbReference>
<dbReference type="AlphaFoldDB" id="A0A7Y0BLK7"/>
<keyword evidence="2" id="KW-1185">Reference proteome</keyword>
<accession>A0A7Y0BLK7</accession>
<proteinExistence type="predicted"/>
<evidence type="ECO:0000313" key="1">
    <source>
        <dbReference type="EMBL" id="NML92523.1"/>
    </source>
</evidence>
<protein>
    <submittedName>
        <fullName evidence="1">Formate dehydrogenase subunit delta</fullName>
    </submittedName>
</protein>
<dbReference type="EMBL" id="JABBGM010000001">
    <property type="protein sequence ID" value="NML92523.1"/>
    <property type="molecule type" value="Genomic_DNA"/>
</dbReference>
<dbReference type="Proteomes" id="UP000583556">
    <property type="component" value="Unassembled WGS sequence"/>
</dbReference>